<evidence type="ECO:0000256" key="1">
    <source>
        <dbReference type="SAM" id="MobiDB-lite"/>
    </source>
</evidence>
<keyword evidence="2" id="KW-0472">Membrane</keyword>
<proteinExistence type="predicted"/>
<dbReference type="eggNOG" id="ENOG502SG9X">
    <property type="taxonomic scope" value="Eukaryota"/>
</dbReference>
<keyword evidence="2" id="KW-0812">Transmembrane</keyword>
<feature type="compositionally biased region" description="Acidic residues" evidence="1">
    <location>
        <begin position="107"/>
        <end position="116"/>
    </location>
</feature>
<accession>G3Q718</accession>
<dbReference type="InParanoid" id="G3Q718"/>
<evidence type="ECO:0000256" key="2">
    <source>
        <dbReference type="SAM" id="Phobius"/>
    </source>
</evidence>
<dbReference type="Ensembl" id="ENSGACT00000025728.1">
    <property type="protein sequence ID" value="ENSGACP00000025678.1"/>
    <property type="gene ID" value="ENSGACG00000019428.1"/>
</dbReference>
<feature type="compositionally biased region" description="Acidic residues" evidence="1">
    <location>
        <begin position="81"/>
        <end position="97"/>
    </location>
</feature>
<evidence type="ECO:0000313" key="3">
    <source>
        <dbReference type="Ensembl" id="ENSGACP00000025678.1"/>
    </source>
</evidence>
<reference evidence="3" key="2">
    <citation type="submission" date="2024-04" db="UniProtKB">
        <authorList>
            <consortium name="Ensembl"/>
        </authorList>
    </citation>
    <scope>IDENTIFICATION</scope>
</reference>
<feature type="transmembrane region" description="Helical" evidence="2">
    <location>
        <begin position="12"/>
        <end position="32"/>
    </location>
</feature>
<protein>
    <submittedName>
        <fullName evidence="3">Si:ch211-119e14.1</fullName>
    </submittedName>
</protein>
<name>G3Q718_GASAC</name>
<sequence length="202" mass="21760">MTGMTDMTDKKPTVLVLSLCLIGLLLLLFFFYKMLNREAKGEYTVRRLVYRDGGVRDRVRGALLALGTRLGVRLWPWSDADEDGEEMREVEDEEGQLEEGGSQSSDSEGDGEEDGEQCSTSKGEEDDGHRSSDYESSEAGEPDRVTDQGEAGGTGEKVGDGECKGEASGGAGVLIDLKKFSGSAIWSEEEGGGRMLSDVTAL</sequence>
<keyword evidence="2" id="KW-1133">Transmembrane helix</keyword>
<dbReference type="OMA" id="TCTEERE"/>
<reference evidence="3" key="1">
    <citation type="submission" date="2006-01" db="EMBL/GenBank/DDBJ databases">
        <authorList>
            <person name="Lindblad-Toh K."/>
            <person name="Mauceli E."/>
            <person name="Grabherr M."/>
            <person name="Chang J.L."/>
            <person name="Lander E.S."/>
        </authorList>
    </citation>
    <scope>NUCLEOTIDE SEQUENCE [LARGE SCALE GENOMIC DNA]</scope>
</reference>
<feature type="region of interest" description="Disordered" evidence="1">
    <location>
        <begin position="81"/>
        <end position="169"/>
    </location>
</feature>
<dbReference type="Bgee" id="ENSGACG00000019428">
    <property type="expression patterns" value="Expressed in pharyngeal gill and 9 other cell types or tissues"/>
</dbReference>
<organism evidence="3">
    <name type="scientific">Gasterosteus aculeatus</name>
    <name type="common">Three-spined stickleback</name>
    <dbReference type="NCBI Taxonomy" id="69293"/>
    <lineage>
        <taxon>Eukaryota</taxon>
        <taxon>Metazoa</taxon>
        <taxon>Chordata</taxon>
        <taxon>Craniata</taxon>
        <taxon>Vertebrata</taxon>
        <taxon>Euteleostomi</taxon>
        <taxon>Actinopterygii</taxon>
        <taxon>Neopterygii</taxon>
        <taxon>Teleostei</taxon>
        <taxon>Neoteleostei</taxon>
        <taxon>Acanthomorphata</taxon>
        <taxon>Eupercaria</taxon>
        <taxon>Perciformes</taxon>
        <taxon>Cottioidei</taxon>
        <taxon>Gasterosteales</taxon>
        <taxon>Gasterosteidae</taxon>
        <taxon>Gasterosteus</taxon>
    </lineage>
</organism>
<dbReference type="AlphaFoldDB" id="G3Q718"/>